<keyword evidence="4" id="KW-1185">Reference proteome</keyword>
<evidence type="ECO:0000313" key="4">
    <source>
        <dbReference type="Proteomes" id="UP001226867"/>
    </source>
</evidence>
<dbReference type="Gene3D" id="3.55.50.70">
    <property type="match status" value="2"/>
</dbReference>
<dbReference type="RefSeq" id="WP_307692155.1">
    <property type="nucleotide sequence ID" value="NZ_JAUSRO010000018.1"/>
</dbReference>
<comment type="caution">
    <text evidence="3">The sequence shown here is derived from an EMBL/GenBank/DDBJ whole genome shotgun (WGS) entry which is preliminary data.</text>
</comment>
<dbReference type="Proteomes" id="UP001226867">
    <property type="component" value="Unassembled WGS sequence"/>
</dbReference>
<sequence>MLKTAPLYAAALALCACTSAPTVKFPTGSTARVAINTTAKSLPPGYPSSSQATPLSLSAVEQIVASQSKKQIVPTEPPPEPIQLKVYLVNASEQTVLSVLRRWSRLSRIDFTWDSEADYPLTARMRAIDARDLESALEQMRQALVGVRQPLLLTVGAGGLVVQDGEILAPAPEPNVPVVANAATQAQAVDALAAAKPPRTAITSWTVDESKTLREVISTWADLANVKLNWESTSDYQVADTMHRQTFDGSLREALAQLAGQFSDIKTPLGIKFLENGGIRVYDMAPSP</sequence>
<organism evidence="3 4">
    <name type="scientific">Variovorax ginsengisoli</name>
    <dbReference type="NCBI Taxonomy" id="363844"/>
    <lineage>
        <taxon>Bacteria</taxon>
        <taxon>Pseudomonadati</taxon>
        <taxon>Pseudomonadota</taxon>
        <taxon>Betaproteobacteria</taxon>
        <taxon>Burkholderiales</taxon>
        <taxon>Comamonadaceae</taxon>
        <taxon>Variovorax</taxon>
    </lineage>
</organism>
<dbReference type="PROSITE" id="PS51257">
    <property type="entry name" value="PROKAR_LIPOPROTEIN"/>
    <property type="match status" value="1"/>
</dbReference>
<evidence type="ECO:0000313" key="3">
    <source>
        <dbReference type="EMBL" id="MDP9902410.1"/>
    </source>
</evidence>
<feature type="domain" description="Toxin co-regulated pilus biosynthesis protein Q C-terminal" evidence="2">
    <location>
        <begin position="204"/>
        <end position="283"/>
    </location>
</feature>
<name>A0ABT9SDH1_9BURK</name>
<feature type="signal peptide" evidence="1">
    <location>
        <begin position="1"/>
        <end position="24"/>
    </location>
</feature>
<keyword evidence="1" id="KW-0732">Signal</keyword>
<dbReference type="Pfam" id="PF10671">
    <property type="entry name" value="TcpQ"/>
    <property type="match status" value="1"/>
</dbReference>
<accession>A0ABT9SDH1</accession>
<evidence type="ECO:0000256" key="1">
    <source>
        <dbReference type="SAM" id="SignalP"/>
    </source>
</evidence>
<protein>
    <recommendedName>
        <fullName evidence="2">Toxin co-regulated pilus biosynthesis protein Q C-terminal domain-containing protein</fullName>
    </recommendedName>
</protein>
<dbReference type="InterPro" id="IPR018927">
    <property type="entry name" value="Pilus_synth_Q_C"/>
</dbReference>
<reference evidence="3 4" key="1">
    <citation type="submission" date="2023-07" db="EMBL/GenBank/DDBJ databases">
        <title>Sorghum-associated microbial communities from plants grown in Nebraska, USA.</title>
        <authorList>
            <person name="Schachtman D."/>
        </authorList>
    </citation>
    <scope>NUCLEOTIDE SEQUENCE [LARGE SCALE GENOMIC DNA]</scope>
    <source>
        <strain evidence="3 4">DS1607</strain>
    </source>
</reference>
<proteinExistence type="predicted"/>
<dbReference type="EMBL" id="JAUSRO010000018">
    <property type="protein sequence ID" value="MDP9902410.1"/>
    <property type="molecule type" value="Genomic_DNA"/>
</dbReference>
<feature type="chain" id="PRO_5046784562" description="Toxin co-regulated pilus biosynthesis protein Q C-terminal domain-containing protein" evidence="1">
    <location>
        <begin position="25"/>
        <end position="288"/>
    </location>
</feature>
<gene>
    <name evidence="3" type="ORF">J2W36_004687</name>
</gene>
<evidence type="ECO:0000259" key="2">
    <source>
        <dbReference type="Pfam" id="PF10671"/>
    </source>
</evidence>